<dbReference type="HOGENOM" id="CLU_079292_0_2_0"/>
<evidence type="ECO:0000256" key="7">
    <source>
        <dbReference type="SAM" id="Phobius"/>
    </source>
</evidence>
<feature type="domain" description="MgtC/SapB/SrpB/YhiD N-terminal" evidence="8">
    <location>
        <begin position="14"/>
        <end position="145"/>
    </location>
</feature>
<evidence type="ECO:0000313" key="9">
    <source>
        <dbReference type="EMBL" id="ADV81623.1"/>
    </source>
</evidence>
<evidence type="ECO:0000256" key="5">
    <source>
        <dbReference type="ARBA" id="ARBA00022989"/>
    </source>
</evidence>
<evidence type="ECO:0000256" key="4">
    <source>
        <dbReference type="ARBA" id="ARBA00022692"/>
    </source>
</evidence>
<dbReference type="PANTHER" id="PTHR33778">
    <property type="entry name" value="PROTEIN MGTC"/>
    <property type="match status" value="1"/>
</dbReference>
<protein>
    <submittedName>
        <fullName evidence="9">MgtC/SapB transporter</fullName>
    </submittedName>
</protein>
<evidence type="ECO:0000256" key="2">
    <source>
        <dbReference type="ARBA" id="ARBA00009298"/>
    </source>
</evidence>
<feature type="transmembrane region" description="Helical" evidence="7">
    <location>
        <begin position="73"/>
        <end position="92"/>
    </location>
</feature>
<feature type="transmembrane region" description="Helical" evidence="7">
    <location>
        <begin position="39"/>
        <end position="61"/>
    </location>
</feature>
<dbReference type="EMBL" id="CP002467">
    <property type="protein sequence ID" value="ADV81623.1"/>
    <property type="molecule type" value="Genomic_DNA"/>
</dbReference>
<dbReference type="KEGG" id="tsa:AciPR4_0790"/>
<evidence type="ECO:0000256" key="3">
    <source>
        <dbReference type="ARBA" id="ARBA00022475"/>
    </source>
</evidence>
<proteinExistence type="inferred from homology"/>
<dbReference type="AlphaFoldDB" id="E8V6F8"/>
<accession>E8V6F8</accession>
<keyword evidence="5 7" id="KW-1133">Transmembrane helix</keyword>
<evidence type="ECO:0000256" key="1">
    <source>
        <dbReference type="ARBA" id="ARBA00004651"/>
    </source>
</evidence>
<reference evidence="9 10" key="1">
    <citation type="journal article" date="2012" name="Stand. Genomic Sci.">
        <title>Complete genome sequence of Terriglobus saanensis type strain SP1PR4(T), an Acidobacteria from tundra soil.</title>
        <authorList>
            <person name="Rawat S.R."/>
            <person name="Mannisto M.K."/>
            <person name="Starovoytov V."/>
            <person name="Goodwin L."/>
            <person name="Nolan M."/>
            <person name="Hauser L."/>
            <person name="Land M."/>
            <person name="Davenport K.W."/>
            <person name="Woyke T."/>
            <person name="Haggblom M.M."/>
        </authorList>
    </citation>
    <scope>NUCLEOTIDE SEQUENCE</scope>
    <source>
        <strain evidence="10">ATCC BAA-1853 / DSM 23119 / SP1PR4</strain>
    </source>
</reference>
<evidence type="ECO:0000313" key="10">
    <source>
        <dbReference type="Proteomes" id="UP000006844"/>
    </source>
</evidence>
<comment type="subcellular location">
    <subcellularLocation>
        <location evidence="1">Cell membrane</location>
        <topology evidence="1">Multi-pass membrane protein</topology>
    </subcellularLocation>
</comment>
<gene>
    <name evidence="9" type="ordered locus">AciPR4_0790</name>
</gene>
<dbReference type="Proteomes" id="UP000006844">
    <property type="component" value="Chromosome"/>
</dbReference>
<dbReference type="PANTHER" id="PTHR33778:SF1">
    <property type="entry name" value="MAGNESIUM TRANSPORTER YHID-RELATED"/>
    <property type="match status" value="1"/>
</dbReference>
<dbReference type="PRINTS" id="PR01837">
    <property type="entry name" value="MGTCSAPBPROT"/>
</dbReference>
<keyword evidence="10" id="KW-1185">Reference proteome</keyword>
<sequence>MPLDLHWQQIALRLALACVASLAIGYNRDEHGRPAGMRTIMLVTLTATLSMLQVNLLLSLSGKGPTSFNTLDLMRLPLGVLSGIGFIGAGAIIKKENGATGVTTAATLWFTTMLGLLYGGGQIWLGITATVLALFILKVLKKVEQYVPRARRGALTLNLKEGAPDEQTLRELIRGYTFKVQTWSVQYAPANQLVTLRCELQWRANFAQAPNTPRRLDELRSLPGIAGFRWDE</sequence>
<dbReference type="InterPro" id="IPR003416">
    <property type="entry name" value="MgtC/SapB/SrpB/YhiD_fam"/>
</dbReference>
<evidence type="ECO:0000259" key="8">
    <source>
        <dbReference type="Pfam" id="PF02308"/>
    </source>
</evidence>
<comment type="similarity">
    <text evidence="2">Belongs to the MgtC/SapB family.</text>
</comment>
<keyword evidence="4 7" id="KW-0812">Transmembrane</keyword>
<dbReference type="Pfam" id="PF02308">
    <property type="entry name" value="MgtC"/>
    <property type="match status" value="1"/>
</dbReference>
<dbReference type="STRING" id="401053.AciPR4_0790"/>
<feature type="transmembrane region" description="Helical" evidence="7">
    <location>
        <begin position="123"/>
        <end position="140"/>
    </location>
</feature>
<dbReference type="GO" id="GO:0005886">
    <property type="term" value="C:plasma membrane"/>
    <property type="evidence" value="ECO:0007669"/>
    <property type="project" value="UniProtKB-SubCell"/>
</dbReference>
<name>E8V6F8_TERSS</name>
<evidence type="ECO:0000256" key="6">
    <source>
        <dbReference type="ARBA" id="ARBA00023136"/>
    </source>
</evidence>
<keyword evidence="3" id="KW-1003">Cell membrane</keyword>
<keyword evidence="6 7" id="KW-0472">Membrane</keyword>
<dbReference type="RefSeq" id="WP_013567356.1">
    <property type="nucleotide sequence ID" value="NC_014963.1"/>
</dbReference>
<dbReference type="InterPro" id="IPR049177">
    <property type="entry name" value="MgtC_SapB_SrpB_YhiD_N"/>
</dbReference>
<dbReference type="eggNOG" id="COG1285">
    <property type="taxonomic scope" value="Bacteria"/>
</dbReference>
<organism evidence="9 10">
    <name type="scientific">Terriglobus saanensis (strain ATCC BAA-1853 / DSM 23119 / SP1PR4)</name>
    <dbReference type="NCBI Taxonomy" id="401053"/>
    <lineage>
        <taxon>Bacteria</taxon>
        <taxon>Pseudomonadati</taxon>
        <taxon>Acidobacteriota</taxon>
        <taxon>Terriglobia</taxon>
        <taxon>Terriglobales</taxon>
        <taxon>Acidobacteriaceae</taxon>
        <taxon>Terriglobus</taxon>
    </lineage>
</organism>
<feature type="transmembrane region" description="Helical" evidence="7">
    <location>
        <begin position="6"/>
        <end position="27"/>
    </location>
</feature>